<dbReference type="SMART" id="SM00220">
    <property type="entry name" value="S_TKc"/>
    <property type="match status" value="1"/>
</dbReference>
<evidence type="ECO:0000256" key="8">
    <source>
        <dbReference type="ARBA" id="ARBA00022679"/>
    </source>
</evidence>
<feature type="compositionally biased region" description="Polar residues" evidence="20">
    <location>
        <begin position="951"/>
        <end position="970"/>
    </location>
</feature>
<evidence type="ECO:0000256" key="9">
    <source>
        <dbReference type="ARBA" id="ARBA00022692"/>
    </source>
</evidence>
<evidence type="ECO:0000256" key="13">
    <source>
        <dbReference type="ARBA" id="ARBA00022777"/>
    </source>
</evidence>
<evidence type="ECO:0000256" key="19">
    <source>
        <dbReference type="PROSITE-ProRule" id="PRU10141"/>
    </source>
</evidence>
<evidence type="ECO:0000256" key="14">
    <source>
        <dbReference type="ARBA" id="ARBA00022840"/>
    </source>
</evidence>
<comment type="subcellular location">
    <subcellularLocation>
        <location evidence="1">Cell membrane</location>
        <topology evidence="1">Single-pass membrane protein</topology>
    </subcellularLocation>
    <subcellularLocation>
        <location evidence="2">Membrane</location>
        <topology evidence="2">Single-pass type I membrane protein</topology>
    </subcellularLocation>
</comment>
<feature type="compositionally biased region" description="Low complexity" evidence="20">
    <location>
        <begin position="933"/>
        <end position="943"/>
    </location>
</feature>
<dbReference type="eggNOG" id="ENOG502QQH6">
    <property type="taxonomic scope" value="Eukaryota"/>
</dbReference>
<evidence type="ECO:0000259" key="23">
    <source>
        <dbReference type="PROSITE" id="PS50011"/>
    </source>
</evidence>
<evidence type="ECO:0000256" key="11">
    <source>
        <dbReference type="ARBA" id="ARBA00022737"/>
    </source>
</evidence>
<evidence type="ECO:0000256" key="16">
    <source>
        <dbReference type="ARBA" id="ARBA00023136"/>
    </source>
</evidence>
<keyword evidence="5" id="KW-1003">Cell membrane</keyword>
<evidence type="ECO:0000313" key="25">
    <source>
        <dbReference type="Proteomes" id="UP000006038"/>
    </source>
</evidence>
<keyword evidence="14 19" id="KW-0067">ATP-binding</keyword>
<dbReference type="InterPro" id="IPR017441">
    <property type="entry name" value="Protein_kinase_ATP_BS"/>
</dbReference>
<comment type="similarity">
    <text evidence="3">Belongs to the protein kinase superfamily. Ser/Thr protein kinase family.</text>
</comment>
<dbReference type="InterPro" id="IPR003591">
    <property type="entry name" value="Leu-rich_rpt_typical-subtyp"/>
</dbReference>
<dbReference type="PROSITE" id="PS00107">
    <property type="entry name" value="PROTEIN_KINASE_ATP"/>
    <property type="match status" value="1"/>
</dbReference>
<dbReference type="EC" id="2.7.11.1" evidence="4"/>
<name>J3N761_ORYBR</name>
<dbReference type="FunFam" id="3.80.10.10:FF:000363">
    <property type="entry name" value="Leucine-rich repeat family protein"/>
    <property type="match status" value="1"/>
</dbReference>
<evidence type="ECO:0000256" key="1">
    <source>
        <dbReference type="ARBA" id="ARBA00004162"/>
    </source>
</evidence>
<reference evidence="24" key="1">
    <citation type="journal article" date="2013" name="Nat. Commun.">
        <title>Whole-genome sequencing of Oryza brachyantha reveals mechanisms underlying Oryza genome evolution.</title>
        <authorList>
            <person name="Chen J."/>
            <person name="Huang Q."/>
            <person name="Gao D."/>
            <person name="Wang J."/>
            <person name="Lang Y."/>
            <person name="Liu T."/>
            <person name="Li B."/>
            <person name="Bai Z."/>
            <person name="Luis Goicoechea J."/>
            <person name="Liang C."/>
            <person name="Chen C."/>
            <person name="Zhang W."/>
            <person name="Sun S."/>
            <person name="Liao Y."/>
            <person name="Zhang X."/>
            <person name="Yang L."/>
            <person name="Song C."/>
            <person name="Wang M."/>
            <person name="Shi J."/>
            <person name="Liu G."/>
            <person name="Liu J."/>
            <person name="Zhou H."/>
            <person name="Zhou W."/>
            <person name="Yu Q."/>
            <person name="An N."/>
            <person name="Chen Y."/>
            <person name="Cai Q."/>
            <person name="Wang B."/>
            <person name="Liu B."/>
            <person name="Min J."/>
            <person name="Huang Y."/>
            <person name="Wu H."/>
            <person name="Li Z."/>
            <person name="Zhang Y."/>
            <person name="Yin Y."/>
            <person name="Song W."/>
            <person name="Jiang J."/>
            <person name="Jackson S.A."/>
            <person name="Wing R.A."/>
            <person name="Wang J."/>
            <person name="Chen M."/>
        </authorList>
    </citation>
    <scope>NUCLEOTIDE SEQUENCE [LARGE SCALE GENOMIC DNA]</scope>
    <source>
        <strain evidence="24">cv. IRGC 101232</strain>
    </source>
</reference>
<dbReference type="Gene3D" id="1.10.510.10">
    <property type="entry name" value="Transferase(Phosphotransferase) domain 1"/>
    <property type="match status" value="1"/>
</dbReference>
<dbReference type="Gene3D" id="3.30.200.20">
    <property type="entry name" value="Phosphorylase Kinase, domain 1"/>
    <property type="match status" value="1"/>
</dbReference>
<keyword evidence="13" id="KW-0418">Kinase</keyword>
<dbReference type="GeneID" id="102709214"/>
<evidence type="ECO:0000256" key="7">
    <source>
        <dbReference type="ARBA" id="ARBA00022614"/>
    </source>
</evidence>
<keyword evidence="8" id="KW-0808">Transferase</keyword>
<gene>
    <name evidence="24" type="primary">LOC102709214</name>
</gene>
<dbReference type="HOGENOM" id="CLU_000288_14_1_1"/>
<evidence type="ECO:0000256" key="10">
    <source>
        <dbReference type="ARBA" id="ARBA00022729"/>
    </source>
</evidence>
<keyword evidence="12 19" id="KW-0547">Nucleotide-binding</keyword>
<evidence type="ECO:0000256" key="22">
    <source>
        <dbReference type="SAM" id="SignalP"/>
    </source>
</evidence>
<keyword evidence="17" id="KW-0675">Receptor</keyword>
<evidence type="ECO:0000256" key="15">
    <source>
        <dbReference type="ARBA" id="ARBA00022989"/>
    </source>
</evidence>
<dbReference type="Pfam" id="PF08263">
    <property type="entry name" value="LRRNT_2"/>
    <property type="match status" value="1"/>
</dbReference>
<dbReference type="OrthoDB" id="2015206at2759"/>
<protein>
    <recommendedName>
        <fullName evidence="4">non-specific serine/threonine protein kinase</fullName>
        <ecNumber evidence="4">2.7.11.1</ecNumber>
    </recommendedName>
</protein>
<accession>J3N761</accession>
<evidence type="ECO:0000256" key="18">
    <source>
        <dbReference type="ARBA" id="ARBA00023180"/>
    </source>
</evidence>
<dbReference type="RefSeq" id="XP_015697764.1">
    <property type="nucleotide sequence ID" value="XM_015842278.2"/>
</dbReference>
<evidence type="ECO:0000256" key="2">
    <source>
        <dbReference type="ARBA" id="ARBA00004479"/>
    </source>
</evidence>
<dbReference type="OMA" id="HPYENEY"/>
<feature type="region of interest" description="Disordered" evidence="20">
    <location>
        <begin position="931"/>
        <end position="970"/>
    </location>
</feature>
<dbReference type="GO" id="GO:0005524">
    <property type="term" value="F:ATP binding"/>
    <property type="evidence" value="ECO:0007669"/>
    <property type="project" value="UniProtKB-UniRule"/>
</dbReference>
<dbReference type="InterPro" id="IPR001245">
    <property type="entry name" value="Ser-Thr/Tyr_kinase_cat_dom"/>
</dbReference>
<dbReference type="GO" id="GO:0004674">
    <property type="term" value="F:protein serine/threonine kinase activity"/>
    <property type="evidence" value="ECO:0007669"/>
    <property type="project" value="UniProtKB-KW"/>
</dbReference>
<sequence length="970" mass="106368">MAHPPTSWRIIHLLVSLIIIHRALIISADTDPQDTSALKGIAASWDNAMSKLSDWVGNDPCGQKWPGVSCIQNRVTSIRLSSFGLSGSLSGDVQSLSELQYLDLSYNNLSGPLPSTIGSLSNLESLSVVGCQFSGDIPKELGQLPKLRFLSLNTNRFNGKIPPSIGNLSNLYWLDLGENHLTGSLPVSDGTNTGLDNLTNALHFHFGDNQLSGTIPSQLFNSNLKLIHLLLDNNNFTGSIPPTLTLLTKLEVLRLDRNYQLTGPVPANINNLTKLQELQLENNKLTGPLPDLTGMDSLYVVSMGNNNFSASNVPTWFTALSALTTLYLENLHITGELPQTLFKLPAIQTLGLRGNNFNGTLNIGSDYSSTLSLIDLQDNQITALTVSGTPYKKNLILVGNPICDQGNSGASYCKTSQQANPAASPYSTHLNCPGLQPTCLSDQYISPNCNCAVPYMGTLHFRSPSFSDLNNDTYFILLEENMKEVFLDKQLPVESIALANPAFDPTNNLEISLKVFPSGKIRFSKEDISYIGFMLNNQTYKPHVPGINYGPYYFIGQSYPFAEKISAPGQTKSNRALVIGVSVGGAFVVVSLLLVFTVFFFMRNRRPNLQPQPRSPSYASWDIKSSSISSPHLQGARVFTFNELKKITNSFSDANDIGTGGYGKVYRGVLPNGQLIAVKRSEQGSLQGTLEFRTEIELLSRVHHKNLVSLVGYCVDQGEQMLVYEYVPNGTLKDSLTGKSGVRLDWRRRLRVVLGAAKGIAYLHELADPPIVHRDIKSSNILLDTNLHTKVSDFGLSKPLNQDARGQVTTQVKGTMGYLDPEYYMTQQLTEKSDVYSFGVLLLEVITARKPLERGRYVVREVKGTADRSKDLCGLHELLDPMLGPTSLAGFEQYVDLALRCVAEAGMDRPPMSEVVTEIEKIMKVAGMNPADSASNSLSYNSRSPRHPYNGESQFDYSGGIPSSSRVEPK</sequence>
<keyword evidence="7" id="KW-0433">Leucine-rich repeat</keyword>
<dbReference type="Gene3D" id="3.80.10.10">
    <property type="entry name" value="Ribonuclease Inhibitor"/>
    <property type="match status" value="3"/>
</dbReference>
<keyword evidence="6" id="KW-0723">Serine/threonine-protein kinase</keyword>
<dbReference type="SUPFAM" id="SSF52075">
    <property type="entry name" value="Outer arm dynein light chain 1"/>
    <property type="match status" value="1"/>
</dbReference>
<keyword evidence="18" id="KW-0325">Glycoprotein</keyword>
<evidence type="ECO:0000256" key="12">
    <source>
        <dbReference type="ARBA" id="ARBA00022741"/>
    </source>
</evidence>
<dbReference type="InterPro" id="IPR000719">
    <property type="entry name" value="Prot_kinase_dom"/>
</dbReference>
<dbReference type="InterPro" id="IPR013210">
    <property type="entry name" value="LRR_N_plant-typ"/>
</dbReference>
<dbReference type="KEGG" id="obr:102709214"/>
<keyword evidence="25" id="KW-1185">Reference proteome</keyword>
<keyword evidence="11" id="KW-0677">Repeat</keyword>
<proteinExistence type="inferred from homology"/>
<dbReference type="InterPro" id="IPR032675">
    <property type="entry name" value="LRR_dom_sf"/>
</dbReference>
<dbReference type="Gramene" id="OB11G16470.1">
    <property type="protein sequence ID" value="OB11G16470.1"/>
    <property type="gene ID" value="OB11G16470"/>
</dbReference>
<dbReference type="SMART" id="SM00369">
    <property type="entry name" value="LRR_TYP"/>
    <property type="match status" value="4"/>
</dbReference>
<dbReference type="Pfam" id="PF00560">
    <property type="entry name" value="LRR_1"/>
    <property type="match status" value="5"/>
</dbReference>
<dbReference type="GO" id="GO:0005886">
    <property type="term" value="C:plasma membrane"/>
    <property type="evidence" value="ECO:0007669"/>
    <property type="project" value="UniProtKB-SubCell"/>
</dbReference>
<dbReference type="InterPro" id="IPR001611">
    <property type="entry name" value="Leu-rich_rpt"/>
</dbReference>
<evidence type="ECO:0000256" key="4">
    <source>
        <dbReference type="ARBA" id="ARBA00012513"/>
    </source>
</evidence>
<reference evidence="24" key="2">
    <citation type="submission" date="2013-04" db="UniProtKB">
        <authorList>
            <consortium name="EnsemblPlants"/>
        </authorList>
    </citation>
    <scope>IDENTIFICATION</scope>
</reference>
<dbReference type="InterPro" id="IPR011009">
    <property type="entry name" value="Kinase-like_dom_sf"/>
</dbReference>
<feature type="domain" description="Protein kinase" evidence="23">
    <location>
        <begin position="651"/>
        <end position="923"/>
    </location>
</feature>
<dbReference type="CDD" id="cd14066">
    <property type="entry name" value="STKc_IRAK"/>
    <property type="match status" value="1"/>
</dbReference>
<evidence type="ECO:0000256" key="20">
    <source>
        <dbReference type="SAM" id="MobiDB-lite"/>
    </source>
</evidence>
<dbReference type="FunFam" id="3.30.200.20:FF:000328">
    <property type="entry name" value="Leucine-rich repeat protein kinase family protein"/>
    <property type="match status" value="1"/>
</dbReference>
<dbReference type="SUPFAM" id="SSF52058">
    <property type="entry name" value="L domain-like"/>
    <property type="match status" value="1"/>
</dbReference>
<feature type="chain" id="PRO_5003774697" description="non-specific serine/threonine protein kinase" evidence="22">
    <location>
        <begin position="29"/>
        <end position="970"/>
    </location>
</feature>
<dbReference type="SUPFAM" id="SSF56112">
    <property type="entry name" value="Protein kinase-like (PK-like)"/>
    <property type="match status" value="1"/>
</dbReference>
<dbReference type="FunFam" id="3.80.10.10:FF:000542">
    <property type="entry name" value="Leucine-rich repeat protein kinase family protein"/>
    <property type="match status" value="1"/>
</dbReference>
<keyword evidence="10 22" id="KW-0732">Signal</keyword>
<feature type="binding site" evidence="19">
    <location>
        <position position="679"/>
    </location>
    <ligand>
        <name>ATP</name>
        <dbReference type="ChEBI" id="CHEBI:30616"/>
    </ligand>
</feature>
<dbReference type="PROSITE" id="PS50011">
    <property type="entry name" value="PROTEIN_KINASE_DOM"/>
    <property type="match status" value="1"/>
</dbReference>
<dbReference type="Pfam" id="PF07714">
    <property type="entry name" value="PK_Tyr_Ser-Thr"/>
    <property type="match status" value="1"/>
</dbReference>
<dbReference type="PANTHER" id="PTHR45974:SF266">
    <property type="entry name" value="LEUCINE-RICH REPEAT RECEPTOR PROTEIN KINASE HPCA1"/>
    <property type="match status" value="1"/>
</dbReference>
<evidence type="ECO:0000256" key="21">
    <source>
        <dbReference type="SAM" id="Phobius"/>
    </source>
</evidence>
<dbReference type="EnsemblPlants" id="OB11G16470.1">
    <property type="protein sequence ID" value="OB11G16470.1"/>
    <property type="gene ID" value="OB11G16470"/>
</dbReference>
<feature type="signal peptide" evidence="22">
    <location>
        <begin position="1"/>
        <end position="28"/>
    </location>
</feature>
<dbReference type="PROSITE" id="PS00108">
    <property type="entry name" value="PROTEIN_KINASE_ST"/>
    <property type="match status" value="1"/>
</dbReference>
<evidence type="ECO:0000256" key="17">
    <source>
        <dbReference type="ARBA" id="ARBA00023170"/>
    </source>
</evidence>
<dbReference type="AlphaFoldDB" id="J3N761"/>
<keyword evidence="9 21" id="KW-0812">Transmembrane</keyword>
<keyword evidence="16 21" id="KW-0472">Membrane</keyword>
<evidence type="ECO:0000313" key="24">
    <source>
        <dbReference type="EnsemblPlants" id="OB11G16470.1"/>
    </source>
</evidence>
<keyword evidence="15 21" id="KW-1133">Transmembrane helix</keyword>
<evidence type="ECO:0000256" key="3">
    <source>
        <dbReference type="ARBA" id="ARBA00008684"/>
    </source>
</evidence>
<feature type="transmembrane region" description="Helical" evidence="21">
    <location>
        <begin position="576"/>
        <end position="602"/>
    </location>
</feature>
<evidence type="ECO:0000256" key="5">
    <source>
        <dbReference type="ARBA" id="ARBA00022475"/>
    </source>
</evidence>
<dbReference type="FunFam" id="1.10.510.10:FF:000453">
    <property type="entry name" value="LRR receptor-like serine/threonine-protein kinase HSL2"/>
    <property type="match status" value="1"/>
</dbReference>
<organism evidence="24">
    <name type="scientific">Oryza brachyantha</name>
    <name type="common">malo sina</name>
    <dbReference type="NCBI Taxonomy" id="4533"/>
    <lineage>
        <taxon>Eukaryota</taxon>
        <taxon>Viridiplantae</taxon>
        <taxon>Streptophyta</taxon>
        <taxon>Embryophyta</taxon>
        <taxon>Tracheophyta</taxon>
        <taxon>Spermatophyta</taxon>
        <taxon>Magnoliopsida</taxon>
        <taxon>Liliopsida</taxon>
        <taxon>Poales</taxon>
        <taxon>Poaceae</taxon>
        <taxon>BOP clade</taxon>
        <taxon>Oryzoideae</taxon>
        <taxon>Oryzeae</taxon>
        <taxon>Oryzinae</taxon>
        <taxon>Oryza</taxon>
    </lineage>
</organism>
<dbReference type="Proteomes" id="UP000006038">
    <property type="component" value="Chromosome 11"/>
</dbReference>
<dbReference type="InterPro" id="IPR008271">
    <property type="entry name" value="Ser/Thr_kinase_AS"/>
</dbReference>
<dbReference type="PANTHER" id="PTHR45974">
    <property type="entry name" value="RECEPTOR-LIKE PROTEIN 55"/>
    <property type="match status" value="1"/>
</dbReference>
<evidence type="ECO:0000256" key="6">
    <source>
        <dbReference type="ARBA" id="ARBA00022527"/>
    </source>
</evidence>